<accession>A0A7M7KCA5</accession>
<dbReference type="Proteomes" id="UP000594260">
    <property type="component" value="Unplaced"/>
</dbReference>
<name>A0A7M7KCA5_VARDE</name>
<sequence>MFHREIFVPLVTAGIFLVVSVFITSVRAKELVTGGYRLSLAERRALASAGIGHTYGTPYAASALIPIATGSRIAPKVGLHPVNAAAPITLSPKVVAKSVLYETRVYHAPVASYAHVPAPAAYGPIESPAVASVPVLAAHVAVPATGSNPVFTASAIASMAAPFAAANVPVTAGPVIAKGFAYDSHAAHVPTIGPVAATGVPAEPAKLAVHSSY</sequence>
<proteinExistence type="predicted"/>
<dbReference type="InParanoid" id="A0A7M7KCA5"/>
<dbReference type="RefSeq" id="XP_022658894.1">
    <property type="nucleotide sequence ID" value="XM_022803159.1"/>
</dbReference>
<keyword evidence="2" id="KW-1185">Reference proteome</keyword>
<evidence type="ECO:0008006" key="3">
    <source>
        <dbReference type="Google" id="ProtNLM"/>
    </source>
</evidence>
<dbReference type="EnsemblMetazoa" id="XM_022803159">
    <property type="protein sequence ID" value="XP_022658894"/>
    <property type="gene ID" value="LOC111249369"/>
</dbReference>
<evidence type="ECO:0000313" key="1">
    <source>
        <dbReference type="EnsemblMetazoa" id="XP_022658894"/>
    </source>
</evidence>
<protein>
    <recommendedName>
        <fullName evidence="3">Cuticle protein</fullName>
    </recommendedName>
</protein>
<dbReference type="AlphaFoldDB" id="A0A7M7KCA5"/>
<dbReference type="KEGG" id="vde:111249369"/>
<organism evidence="1 2">
    <name type="scientific">Varroa destructor</name>
    <name type="common">Honeybee mite</name>
    <dbReference type="NCBI Taxonomy" id="109461"/>
    <lineage>
        <taxon>Eukaryota</taxon>
        <taxon>Metazoa</taxon>
        <taxon>Ecdysozoa</taxon>
        <taxon>Arthropoda</taxon>
        <taxon>Chelicerata</taxon>
        <taxon>Arachnida</taxon>
        <taxon>Acari</taxon>
        <taxon>Parasitiformes</taxon>
        <taxon>Mesostigmata</taxon>
        <taxon>Gamasina</taxon>
        <taxon>Dermanyssoidea</taxon>
        <taxon>Varroidae</taxon>
        <taxon>Varroa</taxon>
    </lineage>
</organism>
<evidence type="ECO:0000313" key="2">
    <source>
        <dbReference type="Proteomes" id="UP000594260"/>
    </source>
</evidence>
<reference evidence="1" key="1">
    <citation type="submission" date="2021-01" db="UniProtKB">
        <authorList>
            <consortium name="EnsemblMetazoa"/>
        </authorList>
    </citation>
    <scope>IDENTIFICATION</scope>
</reference>
<dbReference type="GeneID" id="111249369"/>